<organism evidence="14 15">
    <name type="scientific">Abeliophyllum distichum</name>
    <dbReference type="NCBI Taxonomy" id="126358"/>
    <lineage>
        <taxon>Eukaryota</taxon>
        <taxon>Viridiplantae</taxon>
        <taxon>Streptophyta</taxon>
        <taxon>Embryophyta</taxon>
        <taxon>Tracheophyta</taxon>
        <taxon>Spermatophyta</taxon>
        <taxon>Magnoliopsida</taxon>
        <taxon>eudicotyledons</taxon>
        <taxon>Gunneridae</taxon>
        <taxon>Pentapetalae</taxon>
        <taxon>asterids</taxon>
        <taxon>lamiids</taxon>
        <taxon>Lamiales</taxon>
        <taxon>Oleaceae</taxon>
        <taxon>Forsythieae</taxon>
        <taxon>Abeliophyllum</taxon>
    </lineage>
</organism>
<evidence type="ECO:0000256" key="6">
    <source>
        <dbReference type="ARBA" id="ARBA00022825"/>
    </source>
</evidence>
<feature type="active site" description="Charge relay system" evidence="8 10">
    <location>
        <position position="148"/>
    </location>
</feature>
<dbReference type="InterPro" id="IPR037045">
    <property type="entry name" value="S8pro/Inhibitor_I9_sf"/>
</dbReference>
<sequence length="985" mass="107502">MDSNFMFILSLICILNFHFLETFANETQEESKLETYIVHVEAPETQIFTQSEDLKSWYHSFLPTITASSSDNPRMIYSYNNVLKGFAARLSPDEVKEMEKKPGFVSALPEKVLPLHTTHTPSFLGLNQNMGFWRDSNYGKGVIIGVLDTGISPDHPSFNDEGMPPPPAKWKGKCEFNVTSCNNKLIGARVFPEGDNTPLDEDGHGTHTASTAAGNFVKGANLFGNANGTAVGMAPLAYLAIYKVCSPFCSESNILAAMDTAIDDGVDVLSISLGRLTDNLYSDNIVLGAFSAMEKGIFVSCSAGNYGPFNLSVAHEAPWVLTVGASTIDRMIRATAVLGNNELFDGESAFQRMDFSSAFLPLVYAGMLNSSDLFAQYCFPESLNKTDVIRGKIVVCEFGGIEGIAKGQAVKDAGGAAMIIVNRVLYGNTTAAEAHVLPATHLSYADGLKVKAYINSTLNPVAKILFKGTLIGDDRTPVVAAFSSRGPNFASPGILKPDILGPGVNILAAWPVSVENNTNTKSTFNMISGTSMSCPHLSGIAALLKSSHPDWSPAAIKSAIMTTADVVNLAKHPIEDEKFLPANIFATGSGHVNPSRANDPGLVYNIQPEDYIPYLCGLNYTNRQVGTFLQCRVNCSTESSIPDGQLNYPAFAITFTVQSNSQTYTRTVTNVGEHKSSYSVEIVRPPGVDVRVEPTTLNFSELKQKMMYRVTFNRLASAGNNTVVQGFLKWDSDSINLSPVNCSCKKQRSGELFFPTISIRASLAFRSARKLILGYRINEEGKTQICPNLSIHFPAKADVIFVNGDHILAPDVKVKLTVRRVDFGYRFLQTVHGACEEVFRDLDDNFDVFNKLVQDIINCGETVTEINKALILLNVIPDSYKEVKNAIKYGRETLTPEIVKDSLKGKERELKYEKSERKNGEAHFVRSRPQSGDGSGSGGGQNNGSNRNGRSRPKSHGRAKGKKCYGCGKIGHFISECYKKKNKQR</sequence>
<evidence type="ECO:0000256" key="11">
    <source>
        <dbReference type="SAM" id="MobiDB-lite"/>
    </source>
</evidence>
<gene>
    <name evidence="14" type="ORF">Adt_29663</name>
</gene>
<dbReference type="CDD" id="cd02120">
    <property type="entry name" value="PA_subtilisin_like"/>
    <property type="match status" value="1"/>
</dbReference>
<dbReference type="GO" id="GO:0005576">
    <property type="term" value="C:extracellular region"/>
    <property type="evidence" value="ECO:0007669"/>
    <property type="project" value="UniProtKB-SubCell"/>
</dbReference>
<evidence type="ECO:0000256" key="9">
    <source>
        <dbReference type="PROSITE-ProRule" id="PRU00047"/>
    </source>
</evidence>
<feature type="signal peptide" evidence="12">
    <location>
        <begin position="1"/>
        <end position="24"/>
    </location>
</feature>
<evidence type="ECO:0000256" key="1">
    <source>
        <dbReference type="ARBA" id="ARBA00004613"/>
    </source>
</evidence>
<dbReference type="InterPro" id="IPR036852">
    <property type="entry name" value="Peptidase_S8/S53_dom_sf"/>
</dbReference>
<evidence type="ECO:0000256" key="5">
    <source>
        <dbReference type="ARBA" id="ARBA00022801"/>
    </source>
</evidence>
<evidence type="ECO:0000256" key="8">
    <source>
        <dbReference type="PIRSR" id="PIRSR615500-1"/>
    </source>
</evidence>
<evidence type="ECO:0000256" key="4">
    <source>
        <dbReference type="ARBA" id="ARBA00022729"/>
    </source>
</evidence>
<dbReference type="Pfam" id="PF02225">
    <property type="entry name" value="PA"/>
    <property type="match status" value="1"/>
</dbReference>
<dbReference type="Pfam" id="PF00082">
    <property type="entry name" value="Peptidase_S8"/>
    <property type="match status" value="1"/>
</dbReference>
<evidence type="ECO:0000256" key="7">
    <source>
        <dbReference type="ARBA" id="ARBA00023180"/>
    </source>
</evidence>
<evidence type="ECO:0000256" key="2">
    <source>
        <dbReference type="ARBA" id="ARBA00011073"/>
    </source>
</evidence>
<feature type="compositionally biased region" description="Basic and acidic residues" evidence="11">
    <location>
        <begin position="912"/>
        <end position="924"/>
    </location>
</feature>
<evidence type="ECO:0000313" key="14">
    <source>
        <dbReference type="EMBL" id="KAL2484907.1"/>
    </source>
</evidence>
<evidence type="ECO:0000313" key="15">
    <source>
        <dbReference type="Proteomes" id="UP001604336"/>
    </source>
</evidence>
<evidence type="ECO:0000256" key="12">
    <source>
        <dbReference type="SAM" id="SignalP"/>
    </source>
</evidence>
<dbReference type="PROSITE" id="PS00136">
    <property type="entry name" value="SUBTILASE_ASP"/>
    <property type="match status" value="1"/>
</dbReference>
<feature type="chain" id="PRO_5044891758" evidence="12">
    <location>
        <begin position="25"/>
        <end position="985"/>
    </location>
</feature>
<dbReference type="Proteomes" id="UP001604336">
    <property type="component" value="Unassembled WGS sequence"/>
</dbReference>
<feature type="active site" description="Charge relay system" evidence="8 10">
    <location>
        <position position="531"/>
    </location>
</feature>
<comment type="similarity">
    <text evidence="2 10">Belongs to the peptidase S8 family.</text>
</comment>
<keyword evidence="15" id="KW-1185">Reference proteome</keyword>
<dbReference type="InterPro" id="IPR045051">
    <property type="entry name" value="SBT"/>
</dbReference>
<name>A0ABD1R907_9LAMI</name>
<protein>
    <submittedName>
        <fullName evidence="14">Subtilase family protein</fullName>
    </submittedName>
</protein>
<dbReference type="PROSITE" id="PS50158">
    <property type="entry name" value="ZF_CCHC"/>
    <property type="match status" value="1"/>
</dbReference>
<dbReference type="Pfam" id="PF05922">
    <property type="entry name" value="Inhibitor_I9"/>
    <property type="match status" value="1"/>
</dbReference>
<dbReference type="InterPro" id="IPR041469">
    <property type="entry name" value="Subtilisin-like_FN3"/>
</dbReference>
<dbReference type="GO" id="GO:0008270">
    <property type="term" value="F:zinc ion binding"/>
    <property type="evidence" value="ECO:0007669"/>
    <property type="project" value="UniProtKB-KW"/>
</dbReference>
<dbReference type="SMART" id="SM00343">
    <property type="entry name" value="ZnF_C2HC"/>
    <property type="match status" value="1"/>
</dbReference>
<comment type="subcellular location">
    <subcellularLocation>
        <location evidence="1">Secreted</location>
    </subcellularLocation>
</comment>
<dbReference type="CDD" id="cd04852">
    <property type="entry name" value="Peptidases_S8_3"/>
    <property type="match status" value="1"/>
</dbReference>
<dbReference type="Pfam" id="PF17766">
    <property type="entry name" value="fn3_6"/>
    <property type="match status" value="1"/>
</dbReference>
<dbReference type="GO" id="GO:0004252">
    <property type="term" value="F:serine-type endopeptidase activity"/>
    <property type="evidence" value="ECO:0007669"/>
    <property type="project" value="UniProtKB-UniRule"/>
</dbReference>
<feature type="region of interest" description="Disordered" evidence="11">
    <location>
        <begin position="912"/>
        <end position="965"/>
    </location>
</feature>
<reference evidence="15" key="1">
    <citation type="submission" date="2024-07" db="EMBL/GenBank/DDBJ databases">
        <title>Two chromosome-level genome assemblies of Korean endemic species Abeliophyllum distichum and Forsythia ovata (Oleaceae).</title>
        <authorList>
            <person name="Jang H."/>
        </authorList>
    </citation>
    <scope>NUCLEOTIDE SEQUENCE [LARGE SCALE GENOMIC DNA]</scope>
</reference>
<feature type="compositionally biased region" description="Basic residues" evidence="11">
    <location>
        <begin position="949"/>
        <end position="963"/>
    </location>
</feature>
<dbReference type="InterPro" id="IPR023827">
    <property type="entry name" value="Peptidase_S8_Asp-AS"/>
</dbReference>
<proteinExistence type="inferred from homology"/>
<keyword evidence="7" id="KW-0325">Glycoprotein</keyword>
<dbReference type="PROSITE" id="PS51892">
    <property type="entry name" value="SUBTILASE"/>
    <property type="match status" value="1"/>
</dbReference>
<dbReference type="GO" id="GO:0006508">
    <property type="term" value="P:proteolysis"/>
    <property type="evidence" value="ECO:0007669"/>
    <property type="project" value="UniProtKB-KW"/>
</dbReference>
<comment type="caution">
    <text evidence="14">The sequence shown here is derived from an EMBL/GenBank/DDBJ whole genome shotgun (WGS) entry which is preliminary data.</text>
</comment>
<dbReference type="InterPro" id="IPR010259">
    <property type="entry name" value="S8pro/Inhibitor_I9"/>
</dbReference>
<dbReference type="Gene3D" id="2.60.40.2310">
    <property type="match status" value="1"/>
</dbReference>
<feature type="domain" description="CCHC-type" evidence="13">
    <location>
        <begin position="963"/>
        <end position="977"/>
    </location>
</feature>
<feature type="compositionally biased region" description="Gly residues" evidence="11">
    <location>
        <begin position="933"/>
        <end position="942"/>
    </location>
</feature>
<keyword evidence="5 10" id="KW-0378">Hydrolase</keyword>
<dbReference type="AlphaFoldDB" id="A0ABD1R907"/>
<accession>A0ABD1R907</accession>
<keyword evidence="9" id="KW-0479">Metal-binding</keyword>
<dbReference type="InterPro" id="IPR034197">
    <property type="entry name" value="Peptidases_S8_3"/>
</dbReference>
<dbReference type="PRINTS" id="PR00723">
    <property type="entry name" value="SUBTILISIN"/>
</dbReference>
<dbReference type="InterPro" id="IPR000209">
    <property type="entry name" value="Peptidase_S8/S53_dom"/>
</dbReference>
<evidence type="ECO:0000256" key="3">
    <source>
        <dbReference type="ARBA" id="ARBA00022670"/>
    </source>
</evidence>
<keyword evidence="3 10" id="KW-0645">Protease</keyword>
<keyword evidence="4 12" id="KW-0732">Signal</keyword>
<dbReference type="SUPFAM" id="SSF52743">
    <property type="entry name" value="Subtilisin-like"/>
    <property type="match status" value="1"/>
</dbReference>
<keyword evidence="9" id="KW-0863">Zinc-finger</keyword>
<dbReference type="Gene3D" id="3.30.70.80">
    <property type="entry name" value="Peptidase S8 propeptide/proteinase inhibitor I9"/>
    <property type="match status" value="1"/>
</dbReference>
<dbReference type="InterPro" id="IPR036875">
    <property type="entry name" value="Znf_CCHC_sf"/>
</dbReference>
<keyword evidence="9" id="KW-0862">Zinc</keyword>
<dbReference type="InterPro" id="IPR015500">
    <property type="entry name" value="Peptidase_S8_subtilisin-rel"/>
</dbReference>
<dbReference type="Gene3D" id="3.40.50.200">
    <property type="entry name" value="Peptidase S8/S53 domain"/>
    <property type="match status" value="1"/>
</dbReference>
<dbReference type="InterPro" id="IPR001878">
    <property type="entry name" value="Znf_CCHC"/>
</dbReference>
<dbReference type="FunFam" id="3.50.30.30:FF:000005">
    <property type="entry name" value="subtilisin-like protease SBT1.5"/>
    <property type="match status" value="1"/>
</dbReference>
<keyword evidence="6 10" id="KW-0720">Serine protease</keyword>
<dbReference type="SUPFAM" id="SSF57756">
    <property type="entry name" value="Retrovirus zinc finger-like domains"/>
    <property type="match status" value="1"/>
</dbReference>
<evidence type="ECO:0000256" key="10">
    <source>
        <dbReference type="PROSITE-ProRule" id="PRU01240"/>
    </source>
</evidence>
<dbReference type="PANTHER" id="PTHR10795">
    <property type="entry name" value="PROPROTEIN CONVERTASE SUBTILISIN/KEXIN"/>
    <property type="match status" value="1"/>
</dbReference>
<dbReference type="Gene3D" id="3.50.30.30">
    <property type="match status" value="1"/>
</dbReference>
<evidence type="ECO:0000259" key="13">
    <source>
        <dbReference type="PROSITE" id="PS50158"/>
    </source>
</evidence>
<dbReference type="InterPro" id="IPR003137">
    <property type="entry name" value="PA_domain"/>
</dbReference>
<feature type="active site" description="Charge relay system" evidence="8 10">
    <location>
        <position position="204"/>
    </location>
</feature>
<dbReference type="EMBL" id="JBFOLK010000009">
    <property type="protein sequence ID" value="KAL2484907.1"/>
    <property type="molecule type" value="Genomic_DNA"/>
</dbReference>